<dbReference type="PANTHER" id="PTHR24166">
    <property type="entry name" value="ROLLING PEBBLES, ISOFORM B"/>
    <property type="match status" value="1"/>
</dbReference>
<feature type="repeat" description="ANK" evidence="3">
    <location>
        <begin position="223"/>
        <end position="255"/>
    </location>
</feature>
<keyword evidence="2 3" id="KW-0040">ANK repeat</keyword>
<feature type="repeat" description="ANK" evidence="3">
    <location>
        <begin position="256"/>
        <end position="288"/>
    </location>
</feature>
<dbReference type="PRINTS" id="PR01415">
    <property type="entry name" value="ANKYRIN"/>
</dbReference>
<dbReference type="Gene3D" id="1.25.40.20">
    <property type="entry name" value="Ankyrin repeat-containing domain"/>
    <property type="match status" value="3"/>
</dbReference>
<feature type="repeat" description="ANK" evidence="3">
    <location>
        <begin position="325"/>
        <end position="357"/>
    </location>
</feature>
<evidence type="ECO:0000256" key="3">
    <source>
        <dbReference type="PROSITE-ProRule" id="PRU00023"/>
    </source>
</evidence>
<evidence type="ECO:0000256" key="1">
    <source>
        <dbReference type="ARBA" id="ARBA00022737"/>
    </source>
</evidence>
<evidence type="ECO:0000256" key="2">
    <source>
        <dbReference type="ARBA" id="ARBA00023043"/>
    </source>
</evidence>
<keyword evidence="5" id="KW-1185">Reference proteome</keyword>
<dbReference type="Pfam" id="PF00023">
    <property type="entry name" value="Ank"/>
    <property type="match status" value="1"/>
</dbReference>
<accession>A0A8H4LF73</accession>
<dbReference type="InterPro" id="IPR002110">
    <property type="entry name" value="Ankyrin_rpt"/>
</dbReference>
<dbReference type="SUPFAM" id="SSF48403">
    <property type="entry name" value="Ankyrin repeat"/>
    <property type="match status" value="1"/>
</dbReference>
<dbReference type="AlphaFoldDB" id="A0A8H4LF73"/>
<dbReference type="InterPro" id="IPR036770">
    <property type="entry name" value="Ankyrin_rpt-contain_sf"/>
</dbReference>
<gene>
    <name evidence="4" type="ORF">FALBO_6569</name>
</gene>
<dbReference type="PANTHER" id="PTHR24166:SF48">
    <property type="entry name" value="PROTEIN VAPYRIN"/>
    <property type="match status" value="1"/>
</dbReference>
<dbReference type="InterPro" id="IPR050889">
    <property type="entry name" value="Dendritic_Spine_Reg/Scaffold"/>
</dbReference>
<feature type="repeat" description="ANK" evidence="3">
    <location>
        <begin position="293"/>
        <end position="325"/>
    </location>
</feature>
<dbReference type="Pfam" id="PF12796">
    <property type="entry name" value="Ank_2"/>
    <property type="match status" value="3"/>
</dbReference>
<evidence type="ECO:0000313" key="4">
    <source>
        <dbReference type="EMBL" id="KAF4466573.1"/>
    </source>
</evidence>
<feature type="repeat" description="ANK" evidence="3">
    <location>
        <begin position="403"/>
        <end position="435"/>
    </location>
</feature>
<feature type="repeat" description="ANK" evidence="3">
    <location>
        <begin position="364"/>
        <end position="396"/>
    </location>
</feature>
<keyword evidence="1" id="KW-0677">Repeat</keyword>
<dbReference type="EMBL" id="JAADYS010000855">
    <property type="protein sequence ID" value="KAF4466573.1"/>
    <property type="molecule type" value="Genomic_DNA"/>
</dbReference>
<name>A0A8H4LF73_9HYPO</name>
<dbReference type="OrthoDB" id="341259at2759"/>
<evidence type="ECO:0000313" key="5">
    <source>
        <dbReference type="Proteomes" id="UP000554235"/>
    </source>
</evidence>
<comment type="caution">
    <text evidence="4">The sequence shown here is derived from an EMBL/GenBank/DDBJ whole genome shotgun (WGS) entry which is preliminary data.</text>
</comment>
<dbReference type="PROSITE" id="PS50297">
    <property type="entry name" value="ANK_REP_REGION"/>
    <property type="match status" value="5"/>
</dbReference>
<organism evidence="4 5">
    <name type="scientific">Fusarium albosuccineum</name>
    <dbReference type="NCBI Taxonomy" id="1237068"/>
    <lineage>
        <taxon>Eukaryota</taxon>
        <taxon>Fungi</taxon>
        <taxon>Dikarya</taxon>
        <taxon>Ascomycota</taxon>
        <taxon>Pezizomycotina</taxon>
        <taxon>Sordariomycetes</taxon>
        <taxon>Hypocreomycetidae</taxon>
        <taxon>Hypocreales</taxon>
        <taxon>Nectriaceae</taxon>
        <taxon>Fusarium</taxon>
        <taxon>Fusarium decemcellulare species complex</taxon>
    </lineage>
</organism>
<proteinExistence type="predicted"/>
<protein>
    <submittedName>
        <fullName evidence="4">Ankyrin repeat-containing</fullName>
    </submittedName>
</protein>
<dbReference type="SMART" id="SM00248">
    <property type="entry name" value="ANK"/>
    <property type="match status" value="7"/>
</dbReference>
<dbReference type="Proteomes" id="UP000554235">
    <property type="component" value="Unassembled WGS sequence"/>
</dbReference>
<reference evidence="4 5" key="1">
    <citation type="submission" date="2020-01" db="EMBL/GenBank/DDBJ databases">
        <title>Identification and distribution of gene clusters putatively required for synthesis of sphingolipid metabolism inhibitors in phylogenetically diverse species of the filamentous fungus Fusarium.</title>
        <authorList>
            <person name="Kim H.-S."/>
            <person name="Busman M."/>
            <person name="Brown D.W."/>
            <person name="Divon H."/>
            <person name="Uhlig S."/>
            <person name="Proctor R.H."/>
        </authorList>
    </citation>
    <scope>NUCLEOTIDE SEQUENCE [LARGE SCALE GENOMIC DNA]</scope>
    <source>
        <strain evidence="4 5">NRRL 20459</strain>
    </source>
</reference>
<sequence>MRSLRVVWLRRLKHYVGLGCAIPSIKDDDFGYRDELDTTEKILRQIEDEKASIASDIKSSMDTYSSTGYYFVIVSYLALLLSTENCRLDCQPILLTPNIVHQTQRNSDVGLALAMQEARLVEGVQSSDLASEVQRYCGLHSDNLERLKTEHIFHTIPMPPLHCLLSLTQSVDLLSSISGKEQPTGQTDMLNRSLLHVALDLGIAGISHVPYLFDKSATVIDIFGRSPLHAACFGGLYQVVMLLLNKGADIDLQDSWGQTPLFYAVRGGQETIVKLLLDKGTSVDAVSGGSDVTSPTPLLYAVRGGHEAIVRLLLKKKPCVDVKDKDRTPLSFAAEKGQETVVKLLLDAGAGVDVGPDYWDGKTYGRTPLSYAAEKGHKSVVELLLKWGAKVDLVDDMGDWKEYGRTALSYAAEGGHEAVVRLLLEKNANAELKDNKERAPLSYATRGGHEAVIQLLLEKRQARTERMIIID</sequence>
<dbReference type="PROSITE" id="PS50088">
    <property type="entry name" value="ANK_REPEAT"/>
    <property type="match status" value="6"/>
</dbReference>